<gene>
    <name evidence="1" type="ORF">B0A77_04550</name>
</gene>
<sequence length="164" mass="17357">MSNLSENKINVVLAAADMAAINTSIATILSKIPANTTLTDEQRLGYNAINVANKVFAEDCLSEAQLNGAGILPAFVNLTNMQNDLAIFNQLDQIESALNNAMQRVADAKRIAGHEGYGQANVIYNAFKTANDSGIANAKSSVDKLKARFDAQGNATGRPANTTV</sequence>
<name>A0A2H3KXA2_9FLAO</name>
<dbReference type="RefSeq" id="WP_097553692.1">
    <property type="nucleotide sequence ID" value="NZ_PCMW01000027.1"/>
</dbReference>
<reference evidence="1 2" key="1">
    <citation type="submission" date="2017-09" db="EMBL/GenBank/DDBJ databases">
        <title>Whole genomes of Flavobacteriaceae.</title>
        <authorList>
            <person name="Stine C."/>
            <person name="Li C."/>
            <person name="Tadesse D."/>
        </authorList>
    </citation>
    <scope>NUCLEOTIDE SEQUENCE [LARGE SCALE GENOMIC DNA]</scope>
    <source>
        <strain evidence="1 2">ATCC 35036</strain>
    </source>
</reference>
<dbReference type="Proteomes" id="UP000220828">
    <property type="component" value="Unassembled WGS sequence"/>
</dbReference>
<dbReference type="OrthoDB" id="1353650at2"/>
<protein>
    <submittedName>
        <fullName evidence="1">Uncharacterized protein</fullName>
    </submittedName>
</protein>
<proteinExistence type="predicted"/>
<dbReference type="EMBL" id="PCMW01000027">
    <property type="protein sequence ID" value="PDS25564.1"/>
    <property type="molecule type" value="Genomic_DNA"/>
</dbReference>
<accession>A0A2H3KXA2</accession>
<comment type="caution">
    <text evidence="1">The sequence shown here is derived from an EMBL/GenBank/DDBJ whole genome shotgun (WGS) entry which is preliminary data.</text>
</comment>
<evidence type="ECO:0000313" key="2">
    <source>
        <dbReference type="Proteomes" id="UP000220828"/>
    </source>
</evidence>
<organism evidence="1 2">
    <name type="scientific">Flavobacterium branchiophilum</name>
    <dbReference type="NCBI Taxonomy" id="55197"/>
    <lineage>
        <taxon>Bacteria</taxon>
        <taxon>Pseudomonadati</taxon>
        <taxon>Bacteroidota</taxon>
        <taxon>Flavobacteriia</taxon>
        <taxon>Flavobacteriales</taxon>
        <taxon>Flavobacteriaceae</taxon>
        <taxon>Flavobacterium</taxon>
    </lineage>
</organism>
<dbReference type="AlphaFoldDB" id="A0A2H3KXA2"/>
<evidence type="ECO:0000313" key="1">
    <source>
        <dbReference type="EMBL" id="PDS25564.1"/>
    </source>
</evidence>